<dbReference type="InterPro" id="IPR024478">
    <property type="entry name" value="HlyB_4HB_MCP"/>
</dbReference>
<dbReference type="Gene3D" id="3.30.565.10">
    <property type="entry name" value="Histidine kinase-like ATPase, C-terminal domain"/>
    <property type="match status" value="1"/>
</dbReference>
<evidence type="ECO:0000313" key="11">
    <source>
        <dbReference type="EMBL" id="QVL33300.1"/>
    </source>
</evidence>
<evidence type="ECO:0000256" key="8">
    <source>
        <dbReference type="ARBA" id="ARBA00023012"/>
    </source>
</evidence>
<dbReference type="InterPro" id="IPR003661">
    <property type="entry name" value="HisK_dim/P_dom"/>
</dbReference>
<dbReference type="GO" id="GO:0005524">
    <property type="term" value="F:ATP binding"/>
    <property type="evidence" value="ECO:0007669"/>
    <property type="project" value="UniProtKB-KW"/>
</dbReference>
<dbReference type="InterPro" id="IPR036890">
    <property type="entry name" value="HATPase_C_sf"/>
</dbReference>
<keyword evidence="4" id="KW-0808">Transferase</keyword>
<dbReference type="SUPFAM" id="SSF55874">
    <property type="entry name" value="ATPase domain of HSP90 chaperone/DNA topoisomerase II/histidine kinase"/>
    <property type="match status" value="1"/>
</dbReference>
<evidence type="ECO:0000256" key="6">
    <source>
        <dbReference type="ARBA" id="ARBA00022777"/>
    </source>
</evidence>
<dbReference type="PANTHER" id="PTHR43065">
    <property type="entry name" value="SENSOR HISTIDINE KINASE"/>
    <property type="match status" value="1"/>
</dbReference>
<proteinExistence type="predicted"/>
<keyword evidence="9" id="KW-0472">Membrane</keyword>
<keyword evidence="5" id="KW-0547">Nucleotide-binding</keyword>
<keyword evidence="6" id="KW-0418">Kinase</keyword>
<dbReference type="InterPro" id="IPR036097">
    <property type="entry name" value="HisK_dim/P_sf"/>
</dbReference>
<keyword evidence="8" id="KW-0902">Two-component regulatory system</keyword>
<gene>
    <name evidence="11" type="ORF">KIH39_05130</name>
</gene>
<dbReference type="RefSeq" id="WP_213498190.1">
    <property type="nucleotide sequence ID" value="NZ_CP074694.1"/>
</dbReference>
<evidence type="ECO:0000256" key="3">
    <source>
        <dbReference type="ARBA" id="ARBA00022553"/>
    </source>
</evidence>
<dbReference type="InterPro" id="IPR003594">
    <property type="entry name" value="HATPase_dom"/>
</dbReference>
<accession>A0A8E6B716</accession>
<evidence type="ECO:0000256" key="5">
    <source>
        <dbReference type="ARBA" id="ARBA00022741"/>
    </source>
</evidence>
<dbReference type="KEGG" id="tsph:KIH39_05130"/>
<evidence type="ECO:0000256" key="1">
    <source>
        <dbReference type="ARBA" id="ARBA00000085"/>
    </source>
</evidence>
<dbReference type="Gene3D" id="1.10.287.130">
    <property type="match status" value="1"/>
</dbReference>
<keyword evidence="3" id="KW-0597">Phosphoprotein</keyword>
<dbReference type="SUPFAM" id="SSF47384">
    <property type="entry name" value="Homodimeric domain of signal transducing histidine kinase"/>
    <property type="match status" value="1"/>
</dbReference>
<organism evidence="11 12">
    <name type="scientific">Telmatocola sphagniphila</name>
    <dbReference type="NCBI Taxonomy" id="1123043"/>
    <lineage>
        <taxon>Bacteria</taxon>
        <taxon>Pseudomonadati</taxon>
        <taxon>Planctomycetota</taxon>
        <taxon>Planctomycetia</taxon>
        <taxon>Gemmatales</taxon>
        <taxon>Gemmataceae</taxon>
    </lineage>
</organism>
<dbReference type="PANTHER" id="PTHR43065:SF10">
    <property type="entry name" value="PEROXIDE STRESS-ACTIVATED HISTIDINE KINASE MAK3"/>
    <property type="match status" value="1"/>
</dbReference>
<dbReference type="GO" id="GO:0000155">
    <property type="term" value="F:phosphorelay sensor kinase activity"/>
    <property type="evidence" value="ECO:0007669"/>
    <property type="project" value="InterPro"/>
</dbReference>
<evidence type="ECO:0000256" key="4">
    <source>
        <dbReference type="ARBA" id="ARBA00022679"/>
    </source>
</evidence>
<dbReference type="InterPro" id="IPR004358">
    <property type="entry name" value="Sig_transdc_His_kin-like_C"/>
</dbReference>
<keyword evidence="7" id="KW-0067">ATP-binding</keyword>
<keyword evidence="9" id="KW-0812">Transmembrane</keyword>
<dbReference type="Pfam" id="PF00512">
    <property type="entry name" value="HisKA"/>
    <property type="match status" value="1"/>
</dbReference>
<dbReference type="SMART" id="SM00388">
    <property type="entry name" value="HisKA"/>
    <property type="match status" value="1"/>
</dbReference>
<dbReference type="PRINTS" id="PR00344">
    <property type="entry name" value="BCTRLSENSOR"/>
</dbReference>
<feature type="domain" description="Histidine kinase" evidence="10">
    <location>
        <begin position="283"/>
        <end position="491"/>
    </location>
</feature>
<evidence type="ECO:0000313" key="12">
    <source>
        <dbReference type="Proteomes" id="UP000676194"/>
    </source>
</evidence>
<dbReference type="EMBL" id="CP074694">
    <property type="protein sequence ID" value="QVL33300.1"/>
    <property type="molecule type" value="Genomic_DNA"/>
</dbReference>
<dbReference type="PROSITE" id="PS50109">
    <property type="entry name" value="HIS_KIN"/>
    <property type="match status" value="1"/>
</dbReference>
<dbReference type="SMART" id="SM00387">
    <property type="entry name" value="HATPase_c"/>
    <property type="match status" value="1"/>
</dbReference>
<dbReference type="Pfam" id="PF02518">
    <property type="entry name" value="HATPase_c"/>
    <property type="match status" value="1"/>
</dbReference>
<dbReference type="Pfam" id="PF12729">
    <property type="entry name" value="4HB_MCP_1"/>
    <property type="match status" value="1"/>
</dbReference>
<dbReference type="InterPro" id="IPR005467">
    <property type="entry name" value="His_kinase_dom"/>
</dbReference>
<reference evidence="11" key="1">
    <citation type="submission" date="2021-05" db="EMBL/GenBank/DDBJ databases">
        <title>Complete genome sequence of the cellulolytic planctomycete Telmatocola sphagniphila SP2T and characterization of the first cellulase from planctomycetes.</title>
        <authorList>
            <person name="Rakitin A.L."/>
            <person name="Beletsky A.V."/>
            <person name="Naumoff D.G."/>
            <person name="Kulichevskaya I.S."/>
            <person name="Mardanov A.V."/>
            <person name="Ravin N.V."/>
            <person name="Dedysh S.N."/>
        </authorList>
    </citation>
    <scope>NUCLEOTIDE SEQUENCE</scope>
    <source>
        <strain evidence="11">SP2T</strain>
    </source>
</reference>
<feature type="transmembrane region" description="Helical" evidence="9">
    <location>
        <begin position="183"/>
        <end position="206"/>
    </location>
</feature>
<keyword evidence="12" id="KW-1185">Reference proteome</keyword>
<keyword evidence="9" id="KW-1133">Transmembrane helix</keyword>
<dbReference type="EC" id="2.7.13.3" evidence="2"/>
<protein>
    <recommendedName>
        <fullName evidence="2">histidine kinase</fullName>
        <ecNumber evidence="2">2.7.13.3</ecNumber>
    </recommendedName>
</protein>
<dbReference type="Proteomes" id="UP000676194">
    <property type="component" value="Chromosome"/>
</dbReference>
<feature type="transmembrane region" description="Helical" evidence="9">
    <location>
        <begin position="12"/>
        <end position="30"/>
    </location>
</feature>
<dbReference type="AlphaFoldDB" id="A0A8E6B716"/>
<evidence type="ECO:0000259" key="10">
    <source>
        <dbReference type="PROSITE" id="PS50109"/>
    </source>
</evidence>
<name>A0A8E6B716_9BACT</name>
<evidence type="ECO:0000256" key="2">
    <source>
        <dbReference type="ARBA" id="ARBA00012438"/>
    </source>
</evidence>
<sequence length="504" mass="56090">MAFKHQMILKVTMPSILIAMTLLATSFIGIRSMNRLQERRDSIISEHVARLQLAQDLETHMRRIRLHSLLYIMEPIPERRDKLMNDQAAFEKALSALRETVVSPTEQDLIAGIDKGYQEYLVDLKQSVSSPPTFAISEFMKWADSHPIKHIVNLCEEVLNENRASMKQTTEETREKTTRTRSWMVVLGVVGACGGLIGGFGVAWGLSRVITRLKVRLQDVHAHLDQEVASLRFTAESGDLKNMELQVGKIYDRVRIIVDQLQRQERDSIRAEQLAAVGQLAAGIAHEVRNPLTSIKLLVGAALSQKNSGGLSETDLKVIHEEVVRVEKKVQALLDFARPQNMDVRPTDLVELIYQFTGLIKSRLQQQKVDLELDLPDSPVMCKIDSDQFKGLLVNLSLNALDVMPSGGEIKIQLRTEADGSLELDMCDTGPGIDPLVIDRLFTPFVSNKPTGTGLGLSISRQIVQNHGGTLTAFNQPEGGACFRIHLPKAFAGALKHADTSSRR</sequence>
<dbReference type="CDD" id="cd00082">
    <property type="entry name" value="HisKA"/>
    <property type="match status" value="1"/>
</dbReference>
<evidence type="ECO:0000256" key="9">
    <source>
        <dbReference type="SAM" id="Phobius"/>
    </source>
</evidence>
<comment type="catalytic activity">
    <reaction evidence="1">
        <text>ATP + protein L-histidine = ADP + protein N-phospho-L-histidine.</text>
        <dbReference type="EC" id="2.7.13.3"/>
    </reaction>
</comment>
<evidence type="ECO:0000256" key="7">
    <source>
        <dbReference type="ARBA" id="ARBA00022840"/>
    </source>
</evidence>